<feature type="chain" id="PRO_5045828876" description="Phosphate-binding protein PstS" evidence="8">
    <location>
        <begin position="46"/>
        <end position="354"/>
    </location>
</feature>
<keyword evidence="11" id="KW-1185">Reference proteome</keyword>
<evidence type="ECO:0000256" key="8">
    <source>
        <dbReference type="SAM" id="SignalP"/>
    </source>
</evidence>
<evidence type="ECO:0000256" key="7">
    <source>
        <dbReference type="PIRNR" id="PIRNR002756"/>
    </source>
</evidence>
<evidence type="ECO:0000256" key="3">
    <source>
        <dbReference type="ARBA" id="ARBA00011529"/>
    </source>
</evidence>
<comment type="caution">
    <text evidence="10">The sequence shown here is derived from an EMBL/GenBank/DDBJ whole genome shotgun (WGS) entry which is preliminary data.</text>
</comment>
<dbReference type="NCBIfam" id="TIGR00975">
    <property type="entry name" value="3a0107s03"/>
    <property type="match status" value="1"/>
</dbReference>
<keyword evidence="5 7" id="KW-0813">Transport</keyword>
<evidence type="ECO:0000256" key="5">
    <source>
        <dbReference type="ARBA" id="ARBA00022448"/>
    </source>
</evidence>
<gene>
    <name evidence="10" type="ORF">AA12717_0432</name>
</gene>
<evidence type="ECO:0000259" key="9">
    <source>
        <dbReference type="Pfam" id="PF12849"/>
    </source>
</evidence>
<protein>
    <recommendedName>
        <fullName evidence="4 7">Phosphate-binding protein PstS</fullName>
    </recommendedName>
</protein>
<comment type="function">
    <text evidence="1 7">Part of the ABC transporter complex PstSACB involved in phosphate import.</text>
</comment>
<comment type="similarity">
    <text evidence="2 7">Belongs to the PstS family.</text>
</comment>
<dbReference type="SUPFAM" id="SSF53850">
    <property type="entry name" value="Periplasmic binding protein-like II"/>
    <property type="match status" value="1"/>
</dbReference>
<dbReference type="CDD" id="cd13565">
    <property type="entry name" value="PBP2_PstS"/>
    <property type="match status" value="1"/>
</dbReference>
<feature type="domain" description="PBP" evidence="9">
    <location>
        <begin position="46"/>
        <end position="327"/>
    </location>
</feature>
<organism evidence="10 11">
    <name type="scientific">Gluconacetobacter sacchari DSM 12717</name>
    <dbReference type="NCBI Taxonomy" id="1307940"/>
    <lineage>
        <taxon>Bacteria</taxon>
        <taxon>Pseudomonadati</taxon>
        <taxon>Pseudomonadota</taxon>
        <taxon>Alphaproteobacteria</taxon>
        <taxon>Acetobacterales</taxon>
        <taxon>Acetobacteraceae</taxon>
        <taxon>Gluconacetobacter</taxon>
    </lineage>
</organism>
<dbReference type="PANTHER" id="PTHR42996:SF1">
    <property type="entry name" value="PHOSPHATE-BINDING PROTEIN PSTS"/>
    <property type="match status" value="1"/>
</dbReference>
<evidence type="ECO:0000313" key="10">
    <source>
        <dbReference type="EMBL" id="GBQ19990.1"/>
    </source>
</evidence>
<evidence type="ECO:0000256" key="6">
    <source>
        <dbReference type="ARBA" id="ARBA00022592"/>
    </source>
</evidence>
<dbReference type="PIRSF" id="PIRSF002756">
    <property type="entry name" value="PstS"/>
    <property type="match status" value="1"/>
</dbReference>
<proteinExistence type="inferred from homology"/>
<dbReference type="PANTHER" id="PTHR42996">
    <property type="entry name" value="PHOSPHATE-BINDING PROTEIN PSTS"/>
    <property type="match status" value="1"/>
</dbReference>
<evidence type="ECO:0000256" key="4">
    <source>
        <dbReference type="ARBA" id="ARBA00021889"/>
    </source>
</evidence>
<evidence type="ECO:0000256" key="2">
    <source>
        <dbReference type="ARBA" id="ARBA00008725"/>
    </source>
</evidence>
<dbReference type="Proteomes" id="UP001060895">
    <property type="component" value="Unassembled WGS sequence"/>
</dbReference>
<dbReference type="NCBIfam" id="NF008171">
    <property type="entry name" value="PRK10918.1"/>
    <property type="match status" value="1"/>
</dbReference>
<feature type="signal peptide" evidence="8">
    <location>
        <begin position="1"/>
        <end position="45"/>
    </location>
</feature>
<dbReference type="EMBL" id="BAQP01000013">
    <property type="protein sequence ID" value="GBQ19990.1"/>
    <property type="molecule type" value="Genomic_DNA"/>
</dbReference>
<keyword evidence="8" id="KW-0732">Signal</keyword>
<evidence type="ECO:0000256" key="1">
    <source>
        <dbReference type="ARBA" id="ARBA00002841"/>
    </source>
</evidence>
<name>A0ABQ0P2Q4_9PROT</name>
<dbReference type="InterPro" id="IPR005673">
    <property type="entry name" value="ABC_phos-bd_PstS"/>
</dbReference>
<dbReference type="Pfam" id="PF12849">
    <property type="entry name" value="PBP_like_2"/>
    <property type="match status" value="1"/>
</dbReference>
<dbReference type="Gene3D" id="3.40.190.10">
    <property type="entry name" value="Periplasmic binding protein-like II"/>
    <property type="match status" value="2"/>
</dbReference>
<dbReference type="InterPro" id="IPR024370">
    <property type="entry name" value="PBP_domain"/>
</dbReference>
<dbReference type="InterPro" id="IPR050962">
    <property type="entry name" value="Phosphate-bind_PstS"/>
</dbReference>
<comment type="subunit">
    <text evidence="3 7">The complex is composed of two ATP-binding proteins (PstB), two transmembrane proteins (PstC and PstA) and a solute-binding protein (PstS).</text>
</comment>
<reference evidence="10" key="1">
    <citation type="submission" date="2013-04" db="EMBL/GenBank/DDBJ databases">
        <title>The genome sequencing project of 58 acetic acid bacteria.</title>
        <authorList>
            <person name="Okamoto-Kainuma A."/>
            <person name="Ishikawa M."/>
            <person name="Umino S."/>
            <person name="Koizumi Y."/>
            <person name="Shiwa Y."/>
            <person name="Yoshikawa H."/>
            <person name="Matsutani M."/>
            <person name="Matsushita K."/>
        </authorList>
    </citation>
    <scope>NUCLEOTIDE SEQUENCE</scope>
    <source>
        <strain evidence="10">DSM 12717</strain>
    </source>
</reference>
<sequence>MAPCRCPGFLSVTLVQERNPMRRPVKFLAALMVAAGPAALSVAHAADITGAGSSFAAPIYEAWGAAAKNATGVAVNYQSVGSSAGQNQILAGTVDFGASDAPMDAAKLEKGSLFQFPTVMGGIVPVVNVPGVSANALRLTGDVLADIYAGTISSWNDPRIVALNPGLKLPDLPIATVHRADGSGTTFVFTSYLSRESQSWHDAAGAGSSIAWPGGVGARGNDGVAASVRNTEGGIGYVEYAYASRNHMTTVQLKSKAGDFVTADLSSFAKAAEAADWKGATNFAVDLLDTPGQGAWPIVSATYVLVPKPPKDAAKGTAVRKFFGWAFDNGDSAARRLDYVVLPASVKAAVRAAW</sequence>
<evidence type="ECO:0000313" key="11">
    <source>
        <dbReference type="Proteomes" id="UP001060895"/>
    </source>
</evidence>
<accession>A0ABQ0P2Q4</accession>
<keyword evidence="6 7" id="KW-0592">Phosphate transport</keyword>